<dbReference type="PANTHER" id="PTHR36221">
    <property type="entry name" value="DUF742 DOMAIN-CONTAINING PROTEIN"/>
    <property type="match status" value="1"/>
</dbReference>
<protein>
    <submittedName>
        <fullName evidence="2">DUF742 domain-containing protein</fullName>
    </submittedName>
</protein>
<accession>A0ABD6FAC5</accession>
<feature type="compositionally biased region" description="Basic and acidic residues" evidence="1">
    <location>
        <begin position="104"/>
        <end position="116"/>
    </location>
</feature>
<feature type="region of interest" description="Disordered" evidence="1">
    <location>
        <begin position="1"/>
        <end position="195"/>
    </location>
</feature>
<dbReference type="Pfam" id="PF05331">
    <property type="entry name" value="DUF742"/>
    <property type="match status" value="1"/>
</dbReference>
<dbReference type="AlphaFoldDB" id="A0ABD6FAC5"/>
<organism evidence="2 3">
    <name type="scientific">Thermocrispum agreste</name>
    <dbReference type="NCBI Taxonomy" id="37925"/>
    <lineage>
        <taxon>Bacteria</taxon>
        <taxon>Bacillati</taxon>
        <taxon>Actinomycetota</taxon>
        <taxon>Actinomycetes</taxon>
        <taxon>Pseudonocardiales</taxon>
        <taxon>Pseudonocardiaceae</taxon>
        <taxon>Thermocrispum</taxon>
    </lineage>
</organism>
<feature type="compositionally biased region" description="Acidic residues" evidence="1">
    <location>
        <begin position="137"/>
        <end position="147"/>
    </location>
</feature>
<evidence type="ECO:0000256" key="1">
    <source>
        <dbReference type="SAM" id="MobiDB-lite"/>
    </source>
</evidence>
<feature type="compositionally biased region" description="Acidic residues" evidence="1">
    <location>
        <begin position="71"/>
        <end position="85"/>
    </location>
</feature>
<feature type="compositionally biased region" description="Basic and acidic residues" evidence="1">
    <location>
        <begin position="86"/>
        <end position="95"/>
    </location>
</feature>
<gene>
    <name evidence="2" type="ORF">DIU77_001035</name>
</gene>
<feature type="compositionally biased region" description="Low complexity" evidence="1">
    <location>
        <begin position="148"/>
        <end position="157"/>
    </location>
</feature>
<name>A0ABD6FAC5_9PSEU</name>
<feature type="compositionally biased region" description="Low complexity" evidence="1">
    <location>
        <begin position="174"/>
        <end position="186"/>
    </location>
</feature>
<dbReference type="PANTHER" id="PTHR36221:SF1">
    <property type="entry name" value="DUF742 DOMAIN-CONTAINING PROTEIN"/>
    <property type="match status" value="1"/>
</dbReference>
<dbReference type="InterPro" id="IPR007995">
    <property type="entry name" value="DUF742"/>
</dbReference>
<proteinExistence type="predicted"/>
<evidence type="ECO:0000313" key="3">
    <source>
        <dbReference type="Proteomes" id="UP000249324"/>
    </source>
</evidence>
<evidence type="ECO:0000313" key="2">
    <source>
        <dbReference type="EMBL" id="MFO7190818.1"/>
    </source>
</evidence>
<dbReference type="Proteomes" id="UP000249324">
    <property type="component" value="Unassembled WGS sequence"/>
</dbReference>
<reference evidence="2 3" key="1">
    <citation type="journal article" date="2021" name="BMC Genomics">
        <title>Genome-resolved metagenome and metatranscriptome analyses of thermophilic composting reveal key bacterial players and their metabolic interactions.</title>
        <authorList>
            <person name="Braga L.P.P."/>
            <person name="Pereira R.V."/>
            <person name="Martins L.F."/>
            <person name="Moura L.M.S."/>
            <person name="Sanchez F.B."/>
            <person name="Patane J.S.L."/>
            <person name="da Silva A.M."/>
            <person name="Setubal J.C."/>
        </authorList>
    </citation>
    <scope>NUCLEOTIDE SEQUENCE [LARGE SCALE GENOMIC DNA]</scope>
    <source>
        <strain evidence="2">ZC4RG45</strain>
    </source>
</reference>
<comment type="caution">
    <text evidence="2">The sequence shown here is derived from an EMBL/GenBank/DDBJ whole genome shotgun (WGS) entry which is preliminary data.</text>
</comment>
<dbReference type="EMBL" id="QGUI02000005">
    <property type="protein sequence ID" value="MFO7190818.1"/>
    <property type="molecule type" value="Genomic_DNA"/>
</dbReference>
<sequence>MAVDRNAHDSAATAKVAEPAWPDEGPDEEGPAQQVVGEPVIAGESPDAENPADADPLQTEAQVTGVGEQNAVDEADAASDAEAVADDGRGTEHTVAHPSESDQDTARGDAESKRAASVDAEQSGYAREEGAAPAESDASDGAEEAEPVEVVMAQEAAGRPEGAKPAEATHGAAGPTPQQPDTGPTPVREETDDLGEVAWVRPYVWTGGKTTAPPTFAMETLVSAKAAGPAEAVKDEHRRVLELCAQPRSVSEVAAMLSVPLGVAKTLLASMVEENLITVHPAGSGAEGPDLELMQRVLRGLRDL</sequence>